<dbReference type="Pfam" id="PF16751">
    <property type="entry name" value="RsdA_SigD_bd"/>
    <property type="match status" value="1"/>
</dbReference>
<proteinExistence type="predicted"/>
<organism evidence="4 5">
    <name type="scientific">Nocardia alba</name>
    <dbReference type="NCBI Taxonomy" id="225051"/>
    <lineage>
        <taxon>Bacteria</taxon>
        <taxon>Bacillati</taxon>
        <taxon>Actinomycetota</taxon>
        <taxon>Actinomycetes</taxon>
        <taxon>Mycobacteriales</taxon>
        <taxon>Nocardiaceae</taxon>
        <taxon>Nocardia</taxon>
    </lineage>
</organism>
<comment type="caution">
    <text evidence="4">The sequence shown here is derived from an EMBL/GenBank/DDBJ whole genome shotgun (WGS) entry which is preliminary data.</text>
</comment>
<feature type="compositionally biased region" description="Low complexity" evidence="1">
    <location>
        <begin position="328"/>
        <end position="366"/>
    </location>
</feature>
<feature type="compositionally biased region" description="Pro residues" evidence="1">
    <location>
        <begin position="300"/>
        <end position="327"/>
    </location>
</feature>
<feature type="region of interest" description="Disordered" evidence="1">
    <location>
        <begin position="230"/>
        <end position="378"/>
    </location>
</feature>
<evidence type="ECO:0000256" key="1">
    <source>
        <dbReference type="SAM" id="MobiDB-lite"/>
    </source>
</evidence>
<feature type="region of interest" description="Disordered" evidence="1">
    <location>
        <begin position="1"/>
        <end position="36"/>
    </location>
</feature>
<feature type="domain" description="Anti-sigma-D factor RsdA sigma factor binding region" evidence="3">
    <location>
        <begin position="37"/>
        <end position="82"/>
    </location>
</feature>
<dbReference type="InterPro" id="IPR031928">
    <property type="entry name" value="RsdA_SigD-bd"/>
</dbReference>
<evidence type="ECO:0000259" key="3">
    <source>
        <dbReference type="Pfam" id="PF16751"/>
    </source>
</evidence>
<keyword evidence="2" id="KW-0472">Membrane</keyword>
<name>A0A4R1FI35_9NOCA</name>
<evidence type="ECO:0000313" key="4">
    <source>
        <dbReference type="EMBL" id="TCJ94437.1"/>
    </source>
</evidence>
<accession>A0A4R1FI35</accession>
<feature type="compositionally biased region" description="Basic and acidic residues" evidence="1">
    <location>
        <begin position="1"/>
        <end position="14"/>
    </location>
</feature>
<evidence type="ECO:0000256" key="2">
    <source>
        <dbReference type="SAM" id="Phobius"/>
    </source>
</evidence>
<sequence>MARDGERGLGDRKVWQRGSQNSGPYAAEDAGDSGPVDIAAVRSDDALIDAIASDGPVRTDSPEEFQLASLLADWRADLLAEPMPAGPDLDTVFAAVNQEIGARQVRVGASSRGRLRLVRPIFGAAAALALVFGGITAFAYSAAPGDPLWRVKEVVFSEQAQSTVVQYADEDLLAAQNLLKSGNPEQAKARLEQASANAGQVDDPAKREDLIARWNLLRDQLVKDAPEIGAKLPPVTSVPTKPTSAVQAPPTTNPGGTAPVAPPGPGSGTADPATPPPPGPQTPGPQTPGPETKPLVPVEPTQPPVEPTKPPVEPTKPPVEPTKPPVEPTTAPTTIVEPPTIPVPTTVVPTSAPLPTLPPTQQLPAPGTIQAPPAVPSS</sequence>
<dbReference type="Proteomes" id="UP000294856">
    <property type="component" value="Unassembled WGS sequence"/>
</dbReference>
<keyword evidence="2" id="KW-0812">Transmembrane</keyword>
<protein>
    <submittedName>
        <fullName evidence="4">Anti-sigma-D factor RsdA-like protein</fullName>
    </submittedName>
</protein>
<gene>
    <name evidence="4" type="ORF">DFR71_5036</name>
</gene>
<dbReference type="PRINTS" id="PR01217">
    <property type="entry name" value="PRICHEXTENSN"/>
</dbReference>
<dbReference type="STRING" id="1210063.GCA_001612665_01692"/>
<dbReference type="RefSeq" id="WP_067448060.1">
    <property type="nucleotide sequence ID" value="NZ_SMFR01000004.1"/>
</dbReference>
<feature type="compositionally biased region" description="Low complexity" evidence="1">
    <location>
        <begin position="233"/>
        <end position="259"/>
    </location>
</feature>
<dbReference type="Gene3D" id="6.10.250.1300">
    <property type="match status" value="1"/>
</dbReference>
<dbReference type="AlphaFoldDB" id="A0A4R1FI35"/>
<keyword evidence="5" id="KW-1185">Reference proteome</keyword>
<feature type="transmembrane region" description="Helical" evidence="2">
    <location>
        <begin position="121"/>
        <end position="143"/>
    </location>
</feature>
<dbReference type="EMBL" id="SMFR01000004">
    <property type="protein sequence ID" value="TCJ94437.1"/>
    <property type="molecule type" value="Genomic_DNA"/>
</dbReference>
<feature type="compositionally biased region" description="Pro residues" evidence="1">
    <location>
        <begin position="273"/>
        <end position="288"/>
    </location>
</feature>
<evidence type="ECO:0000313" key="5">
    <source>
        <dbReference type="Proteomes" id="UP000294856"/>
    </source>
</evidence>
<keyword evidence="2" id="KW-1133">Transmembrane helix</keyword>
<reference evidence="4 5" key="1">
    <citation type="submission" date="2019-03" db="EMBL/GenBank/DDBJ databases">
        <title>Genomic Encyclopedia of Type Strains, Phase IV (KMG-IV): sequencing the most valuable type-strain genomes for metagenomic binning, comparative biology and taxonomic classification.</title>
        <authorList>
            <person name="Goeker M."/>
        </authorList>
    </citation>
    <scope>NUCLEOTIDE SEQUENCE [LARGE SCALE GENOMIC DNA]</scope>
    <source>
        <strain evidence="4 5">DSM 44684</strain>
    </source>
</reference>